<keyword evidence="14" id="KW-1185">Reference proteome</keyword>
<dbReference type="InterPro" id="IPR003594">
    <property type="entry name" value="HATPase_dom"/>
</dbReference>
<dbReference type="PANTHER" id="PTHR44936">
    <property type="entry name" value="SENSOR PROTEIN CREC"/>
    <property type="match status" value="1"/>
</dbReference>
<evidence type="ECO:0000256" key="5">
    <source>
        <dbReference type="ARBA" id="ARBA00022553"/>
    </source>
</evidence>
<evidence type="ECO:0000256" key="1">
    <source>
        <dbReference type="ARBA" id="ARBA00000085"/>
    </source>
</evidence>
<dbReference type="SMART" id="SM00304">
    <property type="entry name" value="HAMP"/>
    <property type="match status" value="1"/>
</dbReference>
<dbReference type="InterPro" id="IPR036097">
    <property type="entry name" value="HisK_dim/P_sf"/>
</dbReference>
<accession>A0A1T4TAC7</accession>
<evidence type="ECO:0000256" key="8">
    <source>
        <dbReference type="ARBA" id="ARBA00022777"/>
    </source>
</evidence>
<dbReference type="PROSITE" id="PS50109">
    <property type="entry name" value="HIS_KIN"/>
    <property type="match status" value="1"/>
</dbReference>
<evidence type="ECO:0000256" key="2">
    <source>
        <dbReference type="ARBA" id="ARBA00004651"/>
    </source>
</evidence>
<keyword evidence="9" id="KW-0067">ATP-binding</keyword>
<dbReference type="SUPFAM" id="SSF47384">
    <property type="entry name" value="Homodimeric domain of signal transducing histidine kinase"/>
    <property type="match status" value="1"/>
</dbReference>
<dbReference type="EC" id="2.7.13.3" evidence="3"/>
<dbReference type="InterPro" id="IPR004358">
    <property type="entry name" value="Sig_transdc_His_kin-like_C"/>
</dbReference>
<dbReference type="InterPro" id="IPR003661">
    <property type="entry name" value="HisK_dim/P_dom"/>
</dbReference>
<reference evidence="13 14" key="1">
    <citation type="submission" date="2017-02" db="EMBL/GenBank/DDBJ databases">
        <authorList>
            <person name="Peterson S.W."/>
        </authorList>
    </citation>
    <scope>NUCLEOTIDE SEQUENCE [LARGE SCALE GENOMIC DNA]</scope>
    <source>
        <strain evidence="13 14">USBA 369</strain>
    </source>
</reference>
<proteinExistence type="predicted"/>
<gene>
    <name evidence="13" type="ORF">SAMN05428963_12215</name>
</gene>
<dbReference type="InterPro" id="IPR036890">
    <property type="entry name" value="HATPase_C_sf"/>
</dbReference>
<comment type="catalytic activity">
    <reaction evidence="1">
        <text>ATP + protein L-histidine = ADP + protein N-phospho-L-histidine.</text>
        <dbReference type="EC" id="2.7.13.3"/>
    </reaction>
</comment>
<feature type="domain" description="Histidine kinase" evidence="11">
    <location>
        <begin position="247"/>
        <end position="449"/>
    </location>
</feature>
<keyword evidence="6" id="KW-0808">Transferase</keyword>
<dbReference type="InterPro" id="IPR003660">
    <property type="entry name" value="HAMP_dom"/>
</dbReference>
<dbReference type="STRING" id="1365950.SAMN05428963_12215"/>
<evidence type="ECO:0000259" key="11">
    <source>
        <dbReference type="PROSITE" id="PS50109"/>
    </source>
</evidence>
<keyword evidence="10" id="KW-0812">Transmembrane</keyword>
<dbReference type="Proteomes" id="UP000190135">
    <property type="component" value="Unassembled WGS sequence"/>
</dbReference>
<feature type="transmembrane region" description="Helical" evidence="10">
    <location>
        <begin position="161"/>
        <end position="184"/>
    </location>
</feature>
<keyword evidence="5" id="KW-0597">Phosphoprotein</keyword>
<keyword evidence="8 13" id="KW-0418">Kinase</keyword>
<evidence type="ECO:0000256" key="3">
    <source>
        <dbReference type="ARBA" id="ARBA00012438"/>
    </source>
</evidence>
<dbReference type="PROSITE" id="PS50885">
    <property type="entry name" value="HAMP"/>
    <property type="match status" value="1"/>
</dbReference>
<feature type="transmembrane region" description="Helical" evidence="10">
    <location>
        <begin position="12"/>
        <end position="32"/>
    </location>
</feature>
<dbReference type="PANTHER" id="PTHR44936:SF10">
    <property type="entry name" value="SENSOR PROTEIN RSTB"/>
    <property type="match status" value="1"/>
</dbReference>
<keyword evidence="10" id="KW-0472">Membrane</keyword>
<dbReference type="Pfam" id="PF02518">
    <property type="entry name" value="HATPase_c"/>
    <property type="match status" value="1"/>
</dbReference>
<keyword evidence="4" id="KW-1003">Cell membrane</keyword>
<evidence type="ECO:0000256" key="6">
    <source>
        <dbReference type="ARBA" id="ARBA00022679"/>
    </source>
</evidence>
<dbReference type="Gene3D" id="1.10.287.130">
    <property type="match status" value="1"/>
</dbReference>
<name>A0A1T4TAC7_9HYPH</name>
<dbReference type="CDD" id="cd00082">
    <property type="entry name" value="HisKA"/>
    <property type="match status" value="1"/>
</dbReference>
<evidence type="ECO:0000256" key="10">
    <source>
        <dbReference type="SAM" id="Phobius"/>
    </source>
</evidence>
<dbReference type="Gene3D" id="3.30.565.10">
    <property type="entry name" value="Histidine kinase-like ATPase, C-terminal domain"/>
    <property type="match status" value="1"/>
</dbReference>
<organism evidence="13 14">
    <name type="scientific">Consotaella salsifontis</name>
    <dbReference type="NCBI Taxonomy" id="1365950"/>
    <lineage>
        <taxon>Bacteria</taxon>
        <taxon>Pseudomonadati</taxon>
        <taxon>Pseudomonadota</taxon>
        <taxon>Alphaproteobacteria</taxon>
        <taxon>Hyphomicrobiales</taxon>
        <taxon>Aurantimonadaceae</taxon>
        <taxon>Consotaella</taxon>
    </lineage>
</organism>
<evidence type="ECO:0000256" key="9">
    <source>
        <dbReference type="ARBA" id="ARBA00022840"/>
    </source>
</evidence>
<sequence>MFRFRLATRISITVVVALLAVWLASLGLAYWWRADRIQSAFPQPARIAAIAELAEHTTTTQRDNLFAAIRAPVLDIRIENGPVPSRSGAVCHGVAEAVCGSYAAALDGRFLSLSPRPISPLNRRFPNLFGSAVNALDFHIALRSGDWLVIDTTAPVPVTRLGLPVGFGAGLLGTLVALAALIVMHRETRPLVHLAQAADRMDLSGVPVLLPPSRSSAPEIRSLIDAFGRLQTRLSQLLRARMAMLGGISHDVRTFATRLRLRIETMPDSPERDRAVADIADMIRLLDDALLTSRAGAGELTEELVEIDELVRTEIADRCSAGAEVTLRVEPHALGVAVLGDRIALRRIFCNLLDNALKYGYAAHLVVTADGGSISVIVDDEGTGIPPDLREILFEPFVRAESSRSRATGGAGLGLAVVRNLVEAHHGSLTVEDAPSGGARFKVTLPCFVVA</sequence>
<dbReference type="InterPro" id="IPR005467">
    <property type="entry name" value="His_kinase_dom"/>
</dbReference>
<keyword evidence="10" id="KW-1133">Transmembrane helix</keyword>
<dbReference type="AlphaFoldDB" id="A0A1T4TAC7"/>
<dbReference type="GO" id="GO:0005524">
    <property type="term" value="F:ATP binding"/>
    <property type="evidence" value="ECO:0007669"/>
    <property type="project" value="UniProtKB-KW"/>
</dbReference>
<dbReference type="OrthoDB" id="9804645at2"/>
<dbReference type="SMART" id="SM00387">
    <property type="entry name" value="HATPase_c"/>
    <property type="match status" value="1"/>
</dbReference>
<dbReference type="GO" id="GO:0005886">
    <property type="term" value="C:plasma membrane"/>
    <property type="evidence" value="ECO:0007669"/>
    <property type="project" value="UniProtKB-SubCell"/>
</dbReference>
<dbReference type="InterPro" id="IPR050980">
    <property type="entry name" value="2C_sensor_his_kinase"/>
</dbReference>
<dbReference type="SUPFAM" id="SSF55874">
    <property type="entry name" value="ATPase domain of HSP90 chaperone/DNA topoisomerase II/histidine kinase"/>
    <property type="match status" value="1"/>
</dbReference>
<feature type="domain" description="HAMP" evidence="12">
    <location>
        <begin position="185"/>
        <end position="239"/>
    </location>
</feature>
<dbReference type="GO" id="GO:0000155">
    <property type="term" value="F:phosphorelay sensor kinase activity"/>
    <property type="evidence" value="ECO:0007669"/>
    <property type="project" value="InterPro"/>
</dbReference>
<protein>
    <recommendedName>
        <fullName evidence="3">histidine kinase</fullName>
        <ecNumber evidence="3">2.7.13.3</ecNumber>
    </recommendedName>
</protein>
<dbReference type="EMBL" id="FUXL01000022">
    <property type="protein sequence ID" value="SKA37337.1"/>
    <property type="molecule type" value="Genomic_DNA"/>
</dbReference>
<evidence type="ECO:0000313" key="14">
    <source>
        <dbReference type="Proteomes" id="UP000190135"/>
    </source>
</evidence>
<evidence type="ECO:0000256" key="4">
    <source>
        <dbReference type="ARBA" id="ARBA00022475"/>
    </source>
</evidence>
<evidence type="ECO:0000256" key="7">
    <source>
        <dbReference type="ARBA" id="ARBA00022741"/>
    </source>
</evidence>
<evidence type="ECO:0000313" key="13">
    <source>
        <dbReference type="EMBL" id="SKA37337.1"/>
    </source>
</evidence>
<dbReference type="PRINTS" id="PR00344">
    <property type="entry name" value="BCTRLSENSOR"/>
</dbReference>
<keyword evidence="7" id="KW-0547">Nucleotide-binding</keyword>
<dbReference type="RefSeq" id="WP_078710316.1">
    <property type="nucleotide sequence ID" value="NZ_FUXL01000022.1"/>
</dbReference>
<evidence type="ECO:0000259" key="12">
    <source>
        <dbReference type="PROSITE" id="PS50885"/>
    </source>
</evidence>
<comment type="subcellular location">
    <subcellularLocation>
        <location evidence="2">Cell membrane</location>
        <topology evidence="2">Multi-pass membrane protein</topology>
    </subcellularLocation>
</comment>